<evidence type="ECO:0000256" key="7">
    <source>
        <dbReference type="ARBA" id="ARBA00022737"/>
    </source>
</evidence>
<dbReference type="InterPro" id="IPR014873">
    <property type="entry name" value="VDCC_a1su_IQ"/>
</dbReference>
<feature type="transmembrane region" description="Helical" evidence="16">
    <location>
        <begin position="430"/>
        <end position="453"/>
    </location>
</feature>
<evidence type="ECO:0000256" key="8">
    <source>
        <dbReference type="ARBA" id="ARBA00022837"/>
    </source>
</evidence>
<dbReference type="GO" id="GO:0046872">
    <property type="term" value="F:metal ion binding"/>
    <property type="evidence" value="ECO:0007669"/>
    <property type="project" value="UniProtKB-KW"/>
</dbReference>
<feature type="transmembrane region" description="Helical" evidence="16">
    <location>
        <begin position="566"/>
        <end position="584"/>
    </location>
</feature>
<accession>A0A226EDF4</accession>
<feature type="transmembrane region" description="Helical" evidence="16">
    <location>
        <begin position="507"/>
        <end position="525"/>
    </location>
</feature>
<dbReference type="PRINTS" id="PR00167">
    <property type="entry name" value="CACHANNEL"/>
</dbReference>
<name>A0A226EDF4_FOLCA</name>
<evidence type="ECO:0000256" key="13">
    <source>
        <dbReference type="ARBA" id="ARBA00023303"/>
    </source>
</evidence>
<dbReference type="InterPro" id="IPR050599">
    <property type="entry name" value="VDCC_alpha-1_subunit"/>
</dbReference>
<evidence type="ECO:0000256" key="12">
    <source>
        <dbReference type="ARBA" id="ARBA00023136"/>
    </source>
</evidence>
<feature type="transmembrane region" description="Helical" evidence="16">
    <location>
        <begin position="61"/>
        <end position="83"/>
    </location>
</feature>
<dbReference type="FunFam" id="1.20.120.350:FF:000006">
    <property type="entry name" value="Voltage-dependent L-type calcium channel subunit alpha"/>
    <property type="match status" value="1"/>
</dbReference>
<dbReference type="OrthoDB" id="431720at2759"/>
<feature type="domain" description="Voltage-dependent calcium channel alpha-1 subunit IQ" evidence="17">
    <location>
        <begin position="853"/>
        <end position="887"/>
    </location>
</feature>
<evidence type="ECO:0000256" key="3">
    <source>
        <dbReference type="ARBA" id="ARBA00022568"/>
    </source>
</evidence>
<dbReference type="EMBL" id="LNIX01000004">
    <property type="protein sequence ID" value="OXA55268.1"/>
    <property type="molecule type" value="Genomic_DNA"/>
</dbReference>
<dbReference type="Gene3D" id="6.10.250.2180">
    <property type="match status" value="1"/>
</dbReference>
<dbReference type="PANTHER" id="PTHR45628:SF1">
    <property type="entry name" value="VOLTAGE-DEPENDENT CALCIUM CHANNEL TYPE D SUBUNIT ALPHA-1"/>
    <property type="match status" value="1"/>
</dbReference>
<dbReference type="STRING" id="158441.A0A226EDF4"/>
<evidence type="ECO:0000313" key="19">
    <source>
        <dbReference type="Proteomes" id="UP000198287"/>
    </source>
</evidence>
<dbReference type="InterPro" id="IPR002077">
    <property type="entry name" value="VDCCAlpha1"/>
</dbReference>
<evidence type="ECO:0000256" key="4">
    <source>
        <dbReference type="ARBA" id="ARBA00022673"/>
    </source>
</evidence>
<keyword evidence="13" id="KW-0407">Ion channel</keyword>
<dbReference type="Gene3D" id="1.10.287.70">
    <property type="match status" value="2"/>
</dbReference>
<dbReference type="InterPro" id="IPR027359">
    <property type="entry name" value="Volt_channel_dom_sf"/>
</dbReference>
<comment type="subcellular location">
    <subcellularLocation>
        <location evidence="1 14">Membrane</location>
        <topology evidence="1 14">Multi-pass membrane protein</topology>
    </subcellularLocation>
</comment>
<proteinExistence type="inferred from homology"/>
<sequence>MIFALLGMQIMGGKFNYDKFNNKPRNNFDSFSQSLLTVFQILTGEDWNVVMYQGIEAHGGVASLGIVASLYFIVLFIFGNYILLNVFLAIAVDNLGDAEDVDKDEADAGAAEEAVAEEGVEEEDEDAELHEEQMSQNSGEEEEQSIRESEGVEEEEEAPVSESDADATAGSFDNDQSTEPGIKKEPQPKKPPPPPDLLDDSNKTEPIPEASSFFIFSHDNSIRVFFHKIISNSIFGNIILVCILISSSLLGAEDPLYEDSPRNQLLNKFDYFFTSVFTIELTLKLTVYGFVFHEGAFCRSAANLLDLLVVCVSLITFFSASSAVSTIKILRVFRVLRPLRAINRAKGLKRVIQCMIVAIKTIGNIVIVINLLQFMYAVIGVQLFKGGLFKCTDASRDREETCRMLYSSIDSSVEDRGPIHDNKKIVAAYYISYLIVISFFMINIFVGFVILTFQNEGEQEYRHCELEKNQRNCLEFALKAKPMPKYIPQNRFQYRFWSVVTSQTFEYLNFSLIMLNTISLAMKFYNQPDWYTDILAKGNIFFTAVFTIEFMLKLAAFGVKVYFADAWNVFDFLIVVGSFVDIIFEDLNVSFLKLFRIFGKIALNQDTDIHRNNNFQNFGNAVMLLFRCATGEAWQDIMMACVNNPEVECFHKPVETQNLTASAYVDTDGIEGMDLSSLEMPTVTPEPSCGSDFAYPYFISFFVLCSFLILNLFVAVIMDNFDYLTRDWSILGAHHLGEFIHLWSEYDPDARGCIKHVDVLNLLRRINPPLGFGKLCPRRMACKRLVAMNMPMNSDGTVQFNATIFALVRTGLQIKTEGNIMEADEQLRRVIRAIWKDTDPLLLDQVVPPPDVFDEVTVGKFYASELIQEQYRKYHRRKKKHMEQTLSDLEAENAFKLTAGLRELQTLGPTLKRTISGDLEQAAEGNDITPLHRRNHMLFGTNKKKPLAFSKANHHSPHSHAHHIHSNHAAQTALHSLYDTLSTSQFNSMFGGGTIQRIPDSERLQAPPIPERSQFKGSAQCLVGLTLNSSAALRRYSRDPTFVESASEELRQALGMSPSEMERAAYRVLNEKYPVHFEAIFT</sequence>
<feature type="transmembrane region" description="Helical" evidence="16">
    <location>
        <begin position="694"/>
        <end position="718"/>
    </location>
</feature>
<evidence type="ECO:0000259" key="17">
    <source>
        <dbReference type="SMART" id="SM01062"/>
    </source>
</evidence>
<comment type="caution">
    <text evidence="18">The sequence shown here is derived from an EMBL/GenBank/DDBJ whole genome shotgun (WGS) entry which is preliminary data.</text>
</comment>
<feature type="compositionally biased region" description="Acidic residues" evidence="15">
    <location>
        <begin position="114"/>
        <end position="129"/>
    </location>
</feature>
<feature type="transmembrane region" description="Helical" evidence="16">
    <location>
        <begin position="271"/>
        <end position="292"/>
    </location>
</feature>
<dbReference type="GO" id="GO:0005891">
    <property type="term" value="C:voltage-gated calcium channel complex"/>
    <property type="evidence" value="ECO:0007669"/>
    <property type="project" value="InterPro"/>
</dbReference>
<dbReference type="InterPro" id="IPR005821">
    <property type="entry name" value="Ion_trans_dom"/>
</dbReference>
<keyword evidence="19" id="KW-1185">Reference proteome</keyword>
<keyword evidence="4 14" id="KW-0107">Calcium channel</keyword>
<evidence type="ECO:0000256" key="10">
    <source>
        <dbReference type="ARBA" id="ARBA00022989"/>
    </source>
</evidence>
<dbReference type="AlphaFoldDB" id="A0A226EDF4"/>
<evidence type="ECO:0000256" key="14">
    <source>
        <dbReference type="RuleBase" id="RU003808"/>
    </source>
</evidence>
<keyword evidence="5 16" id="KW-0812">Transmembrane</keyword>
<comment type="similarity">
    <text evidence="14">Belongs to the calcium channel alpha-1 subunit (TC 1.A.1.11) family.</text>
</comment>
<evidence type="ECO:0000313" key="18">
    <source>
        <dbReference type="EMBL" id="OXA55268.1"/>
    </source>
</evidence>
<dbReference type="PANTHER" id="PTHR45628">
    <property type="entry name" value="VOLTAGE-DEPENDENT CALCIUM CHANNEL TYPE A SUBUNIT ALPHA-1"/>
    <property type="match status" value="1"/>
</dbReference>
<evidence type="ECO:0000256" key="9">
    <source>
        <dbReference type="ARBA" id="ARBA00022882"/>
    </source>
</evidence>
<dbReference type="FunFam" id="1.10.287.70:FF:000107">
    <property type="entry name" value="Voltage-dependent L-type calcium channel subunit alpha"/>
    <property type="match status" value="1"/>
</dbReference>
<dbReference type="OMA" id="CMIVAIK"/>
<reference evidence="18 19" key="1">
    <citation type="submission" date="2015-12" db="EMBL/GenBank/DDBJ databases">
        <title>The genome of Folsomia candida.</title>
        <authorList>
            <person name="Faddeeva A."/>
            <person name="Derks M.F."/>
            <person name="Anvar Y."/>
            <person name="Smit S."/>
            <person name="Van Straalen N."/>
            <person name="Roelofs D."/>
        </authorList>
    </citation>
    <scope>NUCLEOTIDE SEQUENCE [LARGE SCALE GENOMIC DNA]</scope>
    <source>
        <strain evidence="18 19">VU population</strain>
        <tissue evidence="18">Whole body</tissue>
    </source>
</reference>
<evidence type="ECO:0000256" key="6">
    <source>
        <dbReference type="ARBA" id="ARBA00022723"/>
    </source>
</evidence>
<dbReference type="SMART" id="SM01062">
    <property type="entry name" value="Ca_chan_IQ"/>
    <property type="match status" value="1"/>
</dbReference>
<dbReference type="GO" id="GO:0098703">
    <property type="term" value="P:calcium ion import across plasma membrane"/>
    <property type="evidence" value="ECO:0007669"/>
    <property type="project" value="TreeGrafter"/>
</dbReference>
<dbReference type="Pfam" id="PF00520">
    <property type="entry name" value="Ion_trans"/>
    <property type="match status" value="4"/>
</dbReference>
<feature type="transmembrane region" description="Helical" evidence="16">
    <location>
        <begin position="351"/>
        <end position="379"/>
    </location>
</feature>
<evidence type="ECO:0000256" key="11">
    <source>
        <dbReference type="ARBA" id="ARBA00023065"/>
    </source>
</evidence>
<keyword evidence="11" id="KW-0406">Ion transport</keyword>
<dbReference type="Pfam" id="PF16905">
    <property type="entry name" value="GPHH"/>
    <property type="match status" value="1"/>
</dbReference>
<evidence type="ECO:0000256" key="5">
    <source>
        <dbReference type="ARBA" id="ARBA00022692"/>
    </source>
</evidence>
<keyword evidence="3 14" id="KW-0109">Calcium transport</keyword>
<keyword evidence="6" id="KW-0479">Metal-binding</keyword>
<evidence type="ECO:0000256" key="1">
    <source>
        <dbReference type="ARBA" id="ARBA00004141"/>
    </source>
</evidence>
<dbReference type="Proteomes" id="UP000198287">
    <property type="component" value="Unassembled WGS sequence"/>
</dbReference>
<feature type="region of interest" description="Disordered" evidence="15">
    <location>
        <begin position="103"/>
        <end position="204"/>
    </location>
</feature>
<dbReference type="GO" id="GO:0008331">
    <property type="term" value="F:high voltage-gated calcium channel activity"/>
    <property type="evidence" value="ECO:0007669"/>
    <property type="project" value="TreeGrafter"/>
</dbReference>
<dbReference type="InterPro" id="IPR031649">
    <property type="entry name" value="GPHH_dom"/>
</dbReference>
<feature type="compositionally biased region" description="Acidic residues" evidence="15">
    <location>
        <begin position="151"/>
        <end position="165"/>
    </location>
</feature>
<keyword evidence="9 14" id="KW-0851">Voltage-gated channel</keyword>
<dbReference type="Gene3D" id="1.20.120.350">
    <property type="entry name" value="Voltage-gated potassium channels. Chain C"/>
    <property type="match status" value="2"/>
</dbReference>
<dbReference type="SUPFAM" id="SSF81324">
    <property type="entry name" value="Voltage-gated potassium channels"/>
    <property type="match status" value="3"/>
</dbReference>
<evidence type="ECO:0000256" key="15">
    <source>
        <dbReference type="SAM" id="MobiDB-lite"/>
    </source>
</evidence>
<feature type="transmembrane region" description="Helical" evidence="16">
    <location>
        <begin position="229"/>
        <end position="250"/>
    </location>
</feature>
<evidence type="ECO:0000256" key="16">
    <source>
        <dbReference type="SAM" id="Phobius"/>
    </source>
</evidence>
<feature type="transmembrane region" description="Helical" evidence="16">
    <location>
        <begin position="540"/>
        <end position="559"/>
    </location>
</feature>
<keyword evidence="10 16" id="KW-1133">Transmembrane helix</keyword>
<gene>
    <name evidence="18" type="ORF">Fcan01_09392</name>
</gene>
<dbReference type="Pfam" id="PF08763">
    <property type="entry name" value="Ca_chan_IQ"/>
    <property type="match status" value="1"/>
</dbReference>
<organism evidence="18 19">
    <name type="scientific">Folsomia candida</name>
    <name type="common">Springtail</name>
    <dbReference type="NCBI Taxonomy" id="158441"/>
    <lineage>
        <taxon>Eukaryota</taxon>
        <taxon>Metazoa</taxon>
        <taxon>Ecdysozoa</taxon>
        <taxon>Arthropoda</taxon>
        <taxon>Hexapoda</taxon>
        <taxon>Collembola</taxon>
        <taxon>Entomobryomorpha</taxon>
        <taxon>Isotomoidea</taxon>
        <taxon>Isotomidae</taxon>
        <taxon>Proisotominae</taxon>
        <taxon>Folsomia</taxon>
    </lineage>
</organism>
<keyword evidence="12 16" id="KW-0472">Membrane</keyword>
<keyword evidence="2" id="KW-0813">Transport</keyword>
<keyword evidence="8 14" id="KW-0106">Calcium</keyword>
<keyword evidence="7" id="KW-0677">Repeat</keyword>
<evidence type="ECO:0000256" key="2">
    <source>
        <dbReference type="ARBA" id="ARBA00022448"/>
    </source>
</evidence>
<protein>
    <submittedName>
        <fullName evidence="18">Muscle calcium channel subunit alpha-1</fullName>
    </submittedName>
</protein>